<dbReference type="InterPro" id="IPR052340">
    <property type="entry name" value="RNase_Y/CdgJ"/>
</dbReference>
<name>A0A9X4MGX6_9BACT</name>
<sequence length="280" mass="31118">MPSAKDILKKFTELKTLPHVAIKVTQLVNDDRSTMQDFEEIIKLDPVLVTRLLRLVNSPYFGLSQKVESISKAVVFSGMRQLRNLVAVEALRGMFKGDDAEFSAQKLWLHSATVAILSGMIAKRIFGKDGEDVFLAGIIHDIGLIVENQIVGEQLREACKAFREGKGPLVECERNAIGADHAEVGYLVTKAWGLPQDVLSSIKSHHVVKQVKSVSSTSSILQLAEFMAGKMKYWHIPGPIEPLPPELSAHVKEKMADYKIIIRDLPGEMAKAKELYETDE</sequence>
<dbReference type="PANTHER" id="PTHR33525:SF3">
    <property type="entry name" value="RIBONUCLEASE Y"/>
    <property type="match status" value="1"/>
</dbReference>
<dbReference type="Proteomes" id="UP001154240">
    <property type="component" value="Unassembled WGS sequence"/>
</dbReference>
<dbReference type="CDD" id="cd00077">
    <property type="entry name" value="HDc"/>
    <property type="match status" value="1"/>
</dbReference>
<proteinExistence type="predicted"/>
<evidence type="ECO:0000259" key="1">
    <source>
        <dbReference type="PROSITE" id="PS51833"/>
    </source>
</evidence>
<dbReference type="RefSeq" id="WP_307633097.1">
    <property type="nucleotide sequence ID" value="NZ_JAPHEH010000001.1"/>
</dbReference>
<dbReference type="InterPro" id="IPR006675">
    <property type="entry name" value="HDIG_dom"/>
</dbReference>
<dbReference type="PROSITE" id="PS51833">
    <property type="entry name" value="HDOD"/>
    <property type="match status" value="1"/>
</dbReference>
<evidence type="ECO:0000313" key="2">
    <source>
        <dbReference type="EMBL" id="MDG4476126.1"/>
    </source>
</evidence>
<keyword evidence="3" id="KW-1185">Reference proteome</keyword>
<feature type="domain" description="HDOD" evidence="1">
    <location>
        <begin position="14"/>
        <end position="208"/>
    </location>
</feature>
<dbReference type="Gene3D" id="1.10.3210.10">
    <property type="entry name" value="Hypothetical protein af1432"/>
    <property type="match status" value="1"/>
</dbReference>
<reference evidence="2" key="1">
    <citation type="journal article" date="2022" name="bioRxiv">
        <title>Thiovibrio frasassiensisgen. nov., sp. nov., an autotrophic, elemental sulfur disproportionating bacterium isolated from sulfidic karst sediment, and proposal of Thiovibrionaceae fam. nov.</title>
        <authorList>
            <person name="Aronson H."/>
            <person name="Thomas C."/>
            <person name="Bhattacharyya M."/>
            <person name="Eckstein S."/>
            <person name="Jensen S."/>
            <person name="Barco R."/>
            <person name="Macalady J."/>
            <person name="Amend J."/>
        </authorList>
    </citation>
    <scope>NUCLEOTIDE SEQUENCE</scope>
    <source>
        <strain evidence="2">RS19-109</strain>
    </source>
</reference>
<organism evidence="2 3">
    <name type="scientific">Thiovibrio frasassiensis</name>
    <dbReference type="NCBI Taxonomy" id="2984131"/>
    <lineage>
        <taxon>Bacteria</taxon>
        <taxon>Pseudomonadati</taxon>
        <taxon>Thermodesulfobacteriota</taxon>
        <taxon>Desulfobulbia</taxon>
        <taxon>Desulfobulbales</taxon>
        <taxon>Thiovibrionaceae</taxon>
        <taxon>Thiovibrio</taxon>
    </lineage>
</organism>
<dbReference type="AlphaFoldDB" id="A0A9X4MGX6"/>
<gene>
    <name evidence="2" type="ORF">OLX77_08160</name>
</gene>
<dbReference type="SUPFAM" id="SSF109604">
    <property type="entry name" value="HD-domain/PDEase-like"/>
    <property type="match status" value="1"/>
</dbReference>
<dbReference type="Pfam" id="PF08668">
    <property type="entry name" value="HDOD"/>
    <property type="match status" value="1"/>
</dbReference>
<evidence type="ECO:0000313" key="3">
    <source>
        <dbReference type="Proteomes" id="UP001154240"/>
    </source>
</evidence>
<dbReference type="InterPro" id="IPR013976">
    <property type="entry name" value="HDOD"/>
</dbReference>
<dbReference type="EMBL" id="JAPHEH010000001">
    <property type="protein sequence ID" value="MDG4476126.1"/>
    <property type="molecule type" value="Genomic_DNA"/>
</dbReference>
<dbReference type="InterPro" id="IPR003607">
    <property type="entry name" value="HD/PDEase_dom"/>
</dbReference>
<reference evidence="2" key="2">
    <citation type="submission" date="2022-10" db="EMBL/GenBank/DDBJ databases">
        <authorList>
            <person name="Aronson H.S."/>
        </authorList>
    </citation>
    <scope>NUCLEOTIDE SEQUENCE</scope>
    <source>
        <strain evidence="2">RS19-109</strain>
    </source>
</reference>
<protein>
    <submittedName>
        <fullName evidence="2">HDOD domain-containing protein</fullName>
    </submittedName>
</protein>
<dbReference type="PANTHER" id="PTHR33525">
    <property type="match status" value="1"/>
</dbReference>
<dbReference type="NCBIfam" id="TIGR00277">
    <property type="entry name" value="HDIG"/>
    <property type="match status" value="1"/>
</dbReference>
<accession>A0A9X4MGX6</accession>
<comment type="caution">
    <text evidence="2">The sequence shown here is derived from an EMBL/GenBank/DDBJ whole genome shotgun (WGS) entry which is preliminary data.</text>
</comment>